<reference evidence="2" key="1">
    <citation type="journal article" date="2019" name="Genes (Basel)">
        <title>Halobacterium salinarum virus ChaoS9, a Novel Halovirus Related to PhiH1 and PhiCh1.</title>
        <authorList>
            <person name="Dyall-Smith M."/>
            <person name="Palm P."/>
            <person name="Wanner G."/>
            <person name="Witte A."/>
            <person name="Oesterhelt D."/>
            <person name="Pfeiffer F."/>
        </authorList>
    </citation>
    <scope>NUCLEOTIDE SEQUENCE [LARGE SCALE GENOMIC DNA]</scope>
</reference>
<sequence>MSAETDGNVDAGTGDDHECPTCGDDGFESRTGLKIHHSMVHDEPLEGLRECDLCGEEFWPRADSEDKYCSLECASTSRRDRVTLECEYCGDEIELPKSDAEGRRHCSEECRVQAQYDTRTCRMCGREFDVMQCRHDEFCGRPCFDEHRTDKPRPENLSTLVWLLFVYEDRELKNTTARVNAVRGPDEHYDVDDIRGQLVANGWLAPSLADVDVAPDELEAIVDEAEYLDEVADAIDESLGRTRRILRDIGRNRDVREGARYGGGSR</sequence>
<protein>
    <submittedName>
        <fullName evidence="1">Zinc-finger domain protein</fullName>
    </submittedName>
</protein>
<evidence type="ECO:0000313" key="1">
    <source>
        <dbReference type="EMBL" id="QBI90079.1"/>
    </source>
</evidence>
<keyword evidence="2" id="KW-1185">Reference proteome</keyword>
<keyword evidence="1" id="KW-0479">Metal-binding</keyword>
<accession>A0A481V8I8</accession>
<proteinExistence type="predicted"/>
<keyword evidence="1" id="KW-0863">Zinc-finger</keyword>
<dbReference type="Proteomes" id="UP000294095">
    <property type="component" value="Segment"/>
</dbReference>
<keyword evidence="1" id="KW-0862">Zinc</keyword>
<organism evidence="1 2">
    <name type="scientific">Halobacterium phage ChaoS9</name>
    <dbReference type="NCBI Taxonomy" id="2847105"/>
    <lineage>
        <taxon>Viruses</taxon>
        <taxon>Duplodnaviria</taxon>
        <taxon>Heunggongvirae</taxon>
        <taxon>Uroviricota</taxon>
        <taxon>Caudoviricetes</taxon>
        <taxon>Vertoviridae</taxon>
        <taxon>Chaovirus</taxon>
        <taxon>Chaovirus bigenum</taxon>
        <taxon>Chaovirus ChaoS9</taxon>
    </lineage>
</organism>
<name>A0A481V8I8_9CAUD</name>
<evidence type="ECO:0000313" key="2">
    <source>
        <dbReference type="Proteomes" id="UP000294095"/>
    </source>
</evidence>
<gene>
    <name evidence="1" type="ORF">ChaoS9_370</name>
</gene>
<dbReference type="GO" id="GO:0008270">
    <property type="term" value="F:zinc ion binding"/>
    <property type="evidence" value="ECO:0007669"/>
    <property type="project" value="UniProtKB-KW"/>
</dbReference>
<dbReference type="EMBL" id="MK310226">
    <property type="protein sequence ID" value="QBI90079.1"/>
    <property type="molecule type" value="Genomic_DNA"/>
</dbReference>